<dbReference type="RefSeq" id="XP_014149781.1">
    <property type="nucleotide sequence ID" value="XM_014294306.1"/>
</dbReference>
<dbReference type="Pfam" id="PF13843">
    <property type="entry name" value="DDE_Tnp_1_7"/>
    <property type="match status" value="1"/>
</dbReference>
<sequence length="233" mass="26307">MKANSADANADTTNTFTRTTTNTNNNNATSTPHNASRLVDSTAEEVDIGTNRIQNAIDTREVDVDTRPLDDNFKTGDVLIDSDLYDVTVCTRQKNDVDDFHAKLPCIYDDASYADVFTHLLPMDWVKNTLIPATNDSLRKVEQWNTNTDAHFYASSKVCIDETMMSWDNPLGYSQIHCPRKPKDNDNEWKTIACCETNIILRVDLCEDSLPAEATVFRRAVHSGHRHEINGRH</sequence>
<dbReference type="EMBL" id="KQ243374">
    <property type="protein sequence ID" value="KNC75879.1"/>
    <property type="molecule type" value="Genomic_DNA"/>
</dbReference>
<feature type="region of interest" description="Disordered" evidence="1">
    <location>
        <begin position="1"/>
        <end position="35"/>
    </location>
</feature>
<feature type="domain" description="PiggyBac transposable element-derived protein" evidence="2">
    <location>
        <begin position="141"/>
        <end position="209"/>
    </location>
</feature>
<accession>A0A0L0FGH2</accession>
<evidence type="ECO:0000313" key="3">
    <source>
        <dbReference type="EMBL" id="KNC75879.1"/>
    </source>
</evidence>
<dbReference type="GeneID" id="25912107"/>
<gene>
    <name evidence="3" type="ORF">SARC_11603</name>
</gene>
<reference evidence="3 4" key="1">
    <citation type="submission" date="2011-02" db="EMBL/GenBank/DDBJ databases">
        <title>The Genome Sequence of Sphaeroforma arctica JP610.</title>
        <authorList>
            <consortium name="The Broad Institute Genome Sequencing Platform"/>
            <person name="Russ C."/>
            <person name="Cuomo C."/>
            <person name="Young S.K."/>
            <person name="Zeng Q."/>
            <person name="Gargeya S."/>
            <person name="Alvarado L."/>
            <person name="Berlin A."/>
            <person name="Chapman S.B."/>
            <person name="Chen Z."/>
            <person name="Freedman E."/>
            <person name="Gellesch M."/>
            <person name="Goldberg J."/>
            <person name="Griggs A."/>
            <person name="Gujja S."/>
            <person name="Heilman E."/>
            <person name="Heiman D."/>
            <person name="Howarth C."/>
            <person name="Mehta T."/>
            <person name="Neiman D."/>
            <person name="Pearson M."/>
            <person name="Roberts A."/>
            <person name="Saif S."/>
            <person name="Shea T."/>
            <person name="Shenoy N."/>
            <person name="Sisk P."/>
            <person name="Stolte C."/>
            <person name="Sykes S."/>
            <person name="White J."/>
            <person name="Yandava C."/>
            <person name="Burger G."/>
            <person name="Gray M.W."/>
            <person name="Holland P.W.H."/>
            <person name="King N."/>
            <person name="Lang F.B.F."/>
            <person name="Roger A.J."/>
            <person name="Ruiz-Trillo I."/>
            <person name="Haas B."/>
            <person name="Nusbaum C."/>
            <person name="Birren B."/>
        </authorList>
    </citation>
    <scope>NUCLEOTIDE SEQUENCE [LARGE SCALE GENOMIC DNA]</scope>
    <source>
        <strain evidence="3 4">JP610</strain>
    </source>
</reference>
<evidence type="ECO:0000259" key="2">
    <source>
        <dbReference type="Pfam" id="PF13843"/>
    </source>
</evidence>
<proteinExistence type="predicted"/>
<name>A0A0L0FGH2_9EUKA</name>
<evidence type="ECO:0000256" key="1">
    <source>
        <dbReference type="SAM" id="MobiDB-lite"/>
    </source>
</evidence>
<protein>
    <recommendedName>
        <fullName evidence="2">PiggyBac transposable element-derived protein domain-containing protein</fullName>
    </recommendedName>
</protein>
<feature type="compositionally biased region" description="Low complexity" evidence="1">
    <location>
        <begin position="1"/>
        <end position="31"/>
    </location>
</feature>
<dbReference type="AlphaFoldDB" id="A0A0L0FGH2"/>
<dbReference type="InterPro" id="IPR029526">
    <property type="entry name" value="PGBD"/>
</dbReference>
<organism evidence="3 4">
    <name type="scientific">Sphaeroforma arctica JP610</name>
    <dbReference type="NCBI Taxonomy" id="667725"/>
    <lineage>
        <taxon>Eukaryota</taxon>
        <taxon>Ichthyosporea</taxon>
        <taxon>Ichthyophonida</taxon>
        <taxon>Sphaeroforma</taxon>
    </lineage>
</organism>
<dbReference type="Proteomes" id="UP000054560">
    <property type="component" value="Unassembled WGS sequence"/>
</dbReference>
<keyword evidence="4" id="KW-1185">Reference proteome</keyword>
<evidence type="ECO:0000313" key="4">
    <source>
        <dbReference type="Proteomes" id="UP000054560"/>
    </source>
</evidence>